<accession>A0A5M3M994</accession>
<organism evidence="4 5">
    <name type="scientific">Coniophora puteana (strain RWD-64-598)</name>
    <name type="common">Brown rot fungus</name>
    <dbReference type="NCBI Taxonomy" id="741705"/>
    <lineage>
        <taxon>Eukaryota</taxon>
        <taxon>Fungi</taxon>
        <taxon>Dikarya</taxon>
        <taxon>Basidiomycota</taxon>
        <taxon>Agaricomycotina</taxon>
        <taxon>Agaricomycetes</taxon>
        <taxon>Agaricomycetidae</taxon>
        <taxon>Boletales</taxon>
        <taxon>Coniophorineae</taxon>
        <taxon>Coniophoraceae</taxon>
        <taxon>Coniophora</taxon>
    </lineage>
</organism>
<reference evidence="5" key="1">
    <citation type="journal article" date="2012" name="Science">
        <title>The Paleozoic origin of enzymatic lignin decomposition reconstructed from 31 fungal genomes.</title>
        <authorList>
            <person name="Floudas D."/>
            <person name="Binder M."/>
            <person name="Riley R."/>
            <person name="Barry K."/>
            <person name="Blanchette R.A."/>
            <person name="Henrissat B."/>
            <person name="Martinez A.T."/>
            <person name="Otillar R."/>
            <person name="Spatafora J.W."/>
            <person name="Yadav J.S."/>
            <person name="Aerts A."/>
            <person name="Benoit I."/>
            <person name="Boyd A."/>
            <person name="Carlson A."/>
            <person name="Copeland A."/>
            <person name="Coutinho P.M."/>
            <person name="de Vries R.P."/>
            <person name="Ferreira P."/>
            <person name="Findley K."/>
            <person name="Foster B."/>
            <person name="Gaskell J."/>
            <person name="Glotzer D."/>
            <person name="Gorecki P."/>
            <person name="Heitman J."/>
            <person name="Hesse C."/>
            <person name="Hori C."/>
            <person name="Igarashi K."/>
            <person name="Jurgens J.A."/>
            <person name="Kallen N."/>
            <person name="Kersten P."/>
            <person name="Kohler A."/>
            <person name="Kuees U."/>
            <person name="Kumar T.K.A."/>
            <person name="Kuo A."/>
            <person name="LaButti K."/>
            <person name="Larrondo L.F."/>
            <person name="Lindquist E."/>
            <person name="Ling A."/>
            <person name="Lombard V."/>
            <person name="Lucas S."/>
            <person name="Lundell T."/>
            <person name="Martin R."/>
            <person name="McLaughlin D.J."/>
            <person name="Morgenstern I."/>
            <person name="Morin E."/>
            <person name="Murat C."/>
            <person name="Nagy L.G."/>
            <person name="Nolan M."/>
            <person name="Ohm R.A."/>
            <person name="Patyshakuliyeva A."/>
            <person name="Rokas A."/>
            <person name="Ruiz-Duenas F.J."/>
            <person name="Sabat G."/>
            <person name="Salamov A."/>
            <person name="Samejima M."/>
            <person name="Schmutz J."/>
            <person name="Slot J.C."/>
            <person name="St John F."/>
            <person name="Stenlid J."/>
            <person name="Sun H."/>
            <person name="Sun S."/>
            <person name="Syed K."/>
            <person name="Tsang A."/>
            <person name="Wiebenga A."/>
            <person name="Young D."/>
            <person name="Pisabarro A."/>
            <person name="Eastwood D.C."/>
            <person name="Martin F."/>
            <person name="Cullen D."/>
            <person name="Grigoriev I.V."/>
            <person name="Hibbett D.S."/>
        </authorList>
    </citation>
    <scope>NUCLEOTIDE SEQUENCE [LARGE SCALE GENOMIC DNA]</scope>
    <source>
        <strain evidence="5">RWD-64-598 SS2</strain>
    </source>
</reference>
<dbReference type="EMBL" id="JH711587">
    <property type="protein sequence ID" value="EIW75852.1"/>
    <property type="molecule type" value="Genomic_DNA"/>
</dbReference>
<comment type="caution">
    <text evidence="4">The sequence shown here is derived from an EMBL/GenBank/DDBJ whole genome shotgun (WGS) entry which is preliminary data.</text>
</comment>
<evidence type="ECO:0000256" key="1">
    <source>
        <dbReference type="SAM" id="MobiDB-lite"/>
    </source>
</evidence>
<feature type="transmembrane region" description="Helical" evidence="2">
    <location>
        <begin position="86"/>
        <end position="107"/>
    </location>
</feature>
<keyword evidence="2" id="KW-0472">Membrane</keyword>
<feature type="transmembrane region" description="Helical" evidence="2">
    <location>
        <begin position="174"/>
        <end position="199"/>
    </location>
</feature>
<evidence type="ECO:0000259" key="3">
    <source>
        <dbReference type="Pfam" id="PF20152"/>
    </source>
</evidence>
<evidence type="ECO:0000256" key="2">
    <source>
        <dbReference type="SAM" id="Phobius"/>
    </source>
</evidence>
<dbReference type="RefSeq" id="XP_007773858.1">
    <property type="nucleotide sequence ID" value="XM_007775668.1"/>
</dbReference>
<keyword evidence="5" id="KW-1185">Reference proteome</keyword>
<name>A0A5M3M994_CONPW</name>
<dbReference type="PANTHER" id="PTHR40465">
    <property type="entry name" value="CHROMOSOME 1, WHOLE GENOME SHOTGUN SEQUENCE"/>
    <property type="match status" value="1"/>
</dbReference>
<dbReference type="PANTHER" id="PTHR40465:SF1">
    <property type="entry name" value="DUF6534 DOMAIN-CONTAINING PROTEIN"/>
    <property type="match status" value="1"/>
</dbReference>
<feature type="transmembrane region" description="Helical" evidence="2">
    <location>
        <begin position="116"/>
        <end position="135"/>
    </location>
</feature>
<feature type="domain" description="DUF6534" evidence="3">
    <location>
        <begin position="183"/>
        <end position="270"/>
    </location>
</feature>
<dbReference type="KEGG" id="cput:CONPUDRAFT_169105"/>
<evidence type="ECO:0000313" key="5">
    <source>
        <dbReference type="Proteomes" id="UP000053558"/>
    </source>
</evidence>
<keyword evidence="2" id="KW-1133">Transmembrane helix</keyword>
<feature type="region of interest" description="Disordered" evidence="1">
    <location>
        <begin position="378"/>
        <end position="398"/>
    </location>
</feature>
<feature type="transmembrane region" description="Helical" evidence="2">
    <location>
        <begin position="12"/>
        <end position="34"/>
    </location>
</feature>
<feature type="transmembrane region" description="Helical" evidence="2">
    <location>
        <begin position="211"/>
        <end position="238"/>
    </location>
</feature>
<dbReference type="OrthoDB" id="2562493at2759"/>
<feature type="transmembrane region" description="Helical" evidence="2">
    <location>
        <begin position="46"/>
        <end position="66"/>
    </location>
</feature>
<dbReference type="GeneID" id="19206147"/>
<proteinExistence type="predicted"/>
<protein>
    <recommendedName>
        <fullName evidence="3">DUF6534 domain-containing protein</fullName>
    </recommendedName>
</protein>
<dbReference type="AlphaFoldDB" id="A0A5M3M994"/>
<sequence>MPSPAEAMAQAPLLGTLFTMFLYGITCVQAFYYSQNYQDDRMGVKLVVAAVWLLETAHTVLSIYFIEWYLINNFTNEENLFLVNWGIPTSFIVGFTVAFVVNLYFIWRFWRLSRNWVVPVILLMLAVARYAVGLLNSVQSKTLSGKTSEPTILCVFLPAYVLASKSLTGGAFKVFIVVGYVLSVLVDALIAVSLCWLLHSLRTGIKRTENLIDNLIIYTINTGVLTSLGAILVLILFLTLPTSLAFIGALQVQCKLYAISLLASLNSRHSTLSASQPYTSSLMVHNNTFAMSPTRSFSAKRSGGNHVSRIEIHKSVETEHDTGHVLCDNMYFYLATCYQVHVYAARVEVVVFSAVHAVGEGSCMRSNVVALGPTRESEGMSMAVGTPEGRRREAGDASTGCPVGKFWRDVLEID</sequence>
<dbReference type="Pfam" id="PF20152">
    <property type="entry name" value="DUF6534"/>
    <property type="match status" value="1"/>
</dbReference>
<evidence type="ECO:0000313" key="4">
    <source>
        <dbReference type="EMBL" id="EIW75852.1"/>
    </source>
</evidence>
<dbReference type="InterPro" id="IPR045339">
    <property type="entry name" value="DUF6534"/>
</dbReference>
<gene>
    <name evidence="4" type="ORF">CONPUDRAFT_169105</name>
</gene>
<dbReference type="Proteomes" id="UP000053558">
    <property type="component" value="Unassembled WGS sequence"/>
</dbReference>
<keyword evidence="2" id="KW-0812">Transmembrane</keyword>